<dbReference type="EMBL" id="CAEZVT010000111">
    <property type="protein sequence ID" value="CAB4639329.1"/>
    <property type="molecule type" value="Genomic_DNA"/>
</dbReference>
<name>A0A6J6JUD2_9ZZZZ</name>
<gene>
    <name evidence="1" type="ORF">UFOPK2131_00810</name>
</gene>
<evidence type="ECO:0000313" key="1">
    <source>
        <dbReference type="EMBL" id="CAB4639329.1"/>
    </source>
</evidence>
<organism evidence="1">
    <name type="scientific">freshwater metagenome</name>
    <dbReference type="NCBI Taxonomy" id="449393"/>
    <lineage>
        <taxon>unclassified sequences</taxon>
        <taxon>metagenomes</taxon>
        <taxon>ecological metagenomes</taxon>
    </lineage>
</organism>
<accession>A0A6J6JUD2</accession>
<reference evidence="1" key="1">
    <citation type="submission" date="2020-05" db="EMBL/GenBank/DDBJ databases">
        <authorList>
            <person name="Chiriac C."/>
            <person name="Salcher M."/>
            <person name="Ghai R."/>
            <person name="Kavagutti S V."/>
        </authorList>
    </citation>
    <scope>NUCLEOTIDE SEQUENCE</scope>
</reference>
<dbReference type="AlphaFoldDB" id="A0A6J6JUD2"/>
<sequence>MIGNLARALSASPLFFLGIAGVSSVGSGVGAMDSLMLGVGDGVGEESPPDPNRAT</sequence>
<protein>
    <submittedName>
        <fullName evidence="1">Unannotated protein</fullName>
    </submittedName>
</protein>
<proteinExistence type="predicted"/>